<dbReference type="InterPro" id="IPR036909">
    <property type="entry name" value="Cyt_c-like_dom_sf"/>
</dbReference>
<dbReference type="PANTHER" id="PTHR40942:SF4">
    <property type="entry name" value="CYTOCHROME C5"/>
    <property type="match status" value="1"/>
</dbReference>
<evidence type="ECO:0000256" key="4">
    <source>
        <dbReference type="ARBA" id="ARBA00022982"/>
    </source>
</evidence>
<dbReference type="GO" id="GO:0005506">
    <property type="term" value="F:iron ion binding"/>
    <property type="evidence" value="ECO:0007669"/>
    <property type="project" value="InterPro"/>
</dbReference>
<dbReference type="Pfam" id="PF13442">
    <property type="entry name" value="Cytochrome_CBB3"/>
    <property type="match status" value="1"/>
</dbReference>
<dbReference type="Gene3D" id="1.10.760.10">
    <property type="entry name" value="Cytochrome c-like domain"/>
    <property type="match status" value="1"/>
</dbReference>
<feature type="signal peptide" evidence="7">
    <location>
        <begin position="1"/>
        <end position="23"/>
    </location>
</feature>
<feature type="domain" description="Cytochrome c" evidence="8">
    <location>
        <begin position="20"/>
        <end position="97"/>
    </location>
</feature>
<comment type="caution">
    <text evidence="9">The sequence shown here is derived from an EMBL/GenBank/DDBJ whole genome shotgun (WGS) entry which is preliminary data.</text>
</comment>
<evidence type="ECO:0000259" key="8">
    <source>
        <dbReference type="PROSITE" id="PS51007"/>
    </source>
</evidence>
<keyword evidence="3 6" id="KW-0479">Metal-binding</keyword>
<evidence type="ECO:0000256" key="7">
    <source>
        <dbReference type="SAM" id="SignalP"/>
    </source>
</evidence>
<organism evidence="9 10">
    <name type="scientific">Rhizomicrobium palustre</name>
    <dbReference type="NCBI Taxonomy" id="189966"/>
    <lineage>
        <taxon>Bacteria</taxon>
        <taxon>Pseudomonadati</taxon>
        <taxon>Pseudomonadota</taxon>
        <taxon>Alphaproteobacteria</taxon>
        <taxon>Micropepsales</taxon>
        <taxon>Micropepsaceae</taxon>
        <taxon>Rhizomicrobium</taxon>
    </lineage>
</organism>
<proteinExistence type="predicted"/>
<dbReference type="AlphaFoldDB" id="A0A846MW76"/>
<evidence type="ECO:0000256" key="5">
    <source>
        <dbReference type="ARBA" id="ARBA00023004"/>
    </source>
</evidence>
<evidence type="ECO:0000313" key="9">
    <source>
        <dbReference type="EMBL" id="NIK87411.1"/>
    </source>
</evidence>
<dbReference type="InterPro" id="IPR009056">
    <property type="entry name" value="Cyt_c-like_dom"/>
</dbReference>
<keyword evidence="2 6" id="KW-0349">Heme</keyword>
<dbReference type="PANTHER" id="PTHR40942">
    <property type="match status" value="1"/>
</dbReference>
<reference evidence="9 10" key="1">
    <citation type="submission" date="2020-03" db="EMBL/GenBank/DDBJ databases">
        <title>Genomic Encyclopedia of Type Strains, Phase IV (KMG-IV): sequencing the most valuable type-strain genomes for metagenomic binning, comparative biology and taxonomic classification.</title>
        <authorList>
            <person name="Goeker M."/>
        </authorList>
    </citation>
    <scope>NUCLEOTIDE SEQUENCE [LARGE SCALE GENOMIC DNA]</scope>
    <source>
        <strain evidence="9 10">DSM 19867</strain>
    </source>
</reference>
<dbReference type="GO" id="GO:0009055">
    <property type="term" value="F:electron transfer activity"/>
    <property type="evidence" value="ECO:0007669"/>
    <property type="project" value="InterPro"/>
</dbReference>
<evidence type="ECO:0000256" key="3">
    <source>
        <dbReference type="ARBA" id="ARBA00022723"/>
    </source>
</evidence>
<feature type="chain" id="PRO_5032861194" evidence="7">
    <location>
        <begin position="24"/>
        <end position="98"/>
    </location>
</feature>
<sequence>MKLSVYGFLLAGAVIMSGSAALADGKAVYDANCAACHKMMKPKTGDKAAWAPLIKDGIDSLTANTIKGKGMMPPKGGHANLSDADVKAAVQYMVDQSK</sequence>
<dbReference type="Proteomes" id="UP000570514">
    <property type="component" value="Unassembled WGS sequence"/>
</dbReference>
<keyword evidence="5 6" id="KW-0408">Iron</keyword>
<dbReference type="RefSeq" id="WP_167080991.1">
    <property type="nucleotide sequence ID" value="NZ_BAAADC010000001.1"/>
</dbReference>
<dbReference type="GO" id="GO:0020037">
    <property type="term" value="F:heme binding"/>
    <property type="evidence" value="ECO:0007669"/>
    <property type="project" value="InterPro"/>
</dbReference>
<gene>
    <name evidence="9" type="ORF">FHS83_000729</name>
</gene>
<dbReference type="EMBL" id="JAASRM010000001">
    <property type="protein sequence ID" value="NIK87411.1"/>
    <property type="molecule type" value="Genomic_DNA"/>
</dbReference>
<keyword evidence="1" id="KW-0813">Transport</keyword>
<evidence type="ECO:0000256" key="2">
    <source>
        <dbReference type="ARBA" id="ARBA00022617"/>
    </source>
</evidence>
<evidence type="ECO:0000256" key="1">
    <source>
        <dbReference type="ARBA" id="ARBA00022448"/>
    </source>
</evidence>
<dbReference type="InterPro" id="IPR002323">
    <property type="entry name" value="Cyt_CIE"/>
</dbReference>
<keyword evidence="7" id="KW-0732">Signal</keyword>
<dbReference type="PROSITE" id="PS51007">
    <property type="entry name" value="CYTC"/>
    <property type="match status" value="1"/>
</dbReference>
<name>A0A846MW76_9PROT</name>
<keyword evidence="10" id="KW-1185">Reference proteome</keyword>
<evidence type="ECO:0000256" key="6">
    <source>
        <dbReference type="PROSITE-ProRule" id="PRU00433"/>
    </source>
</evidence>
<evidence type="ECO:0000313" key="10">
    <source>
        <dbReference type="Proteomes" id="UP000570514"/>
    </source>
</evidence>
<accession>A0A846MW76</accession>
<keyword evidence="4" id="KW-0249">Electron transport</keyword>
<protein>
    <submittedName>
        <fullName evidence="9">Cytochrome c5</fullName>
    </submittedName>
</protein>
<dbReference type="PRINTS" id="PR00607">
    <property type="entry name" value="CYTCHROMECIE"/>
</dbReference>
<dbReference type="SUPFAM" id="SSF46626">
    <property type="entry name" value="Cytochrome c"/>
    <property type="match status" value="1"/>
</dbReference>